<evidence type="ECO:0000313" key="8">
    <source>
        <dbReference type="EMBL" id="CAK7217162.1"/>
    </source>
</evidence>
<feature type="domain" description="Major facilitator superfamily (MFS) profile" evidence="7">
    <location>
        <begin position="1"/>
        <end position="323"/>
    </location>
</feature>
<evidence type="ECO:0000256" key="4">
    <source>
        <dbReference type="ARBA" id="ARBA00022989"/>
    </source>
</evidence>
<keyword evidence="4 6" id="KW-1133">Transmembrane helix</keyword>
<feature type="transmembrane region" description="Helical" evidence="6">
    <location>
        <begin position="268"/>
        <end position="286"/>
    </location>
</feature>
<dbReference type="Gene3D" id="1.20.1250.20">
    <property type="entry name" value="MFS general substrate transporter like domains"/>
    <property type="match status" value="1"/>
</dbReference>
<evidence type="ECO:0000259" key="7">
    <source>
        <dbReference type="PROSITE" id="PS50850"/>
    </source>
</evidence>
<proteinExistence type="inferred from homology"/>
<keyword evidence="5 6" id="KW-0472">Membrane</keyword>
<evidence type="ECO:0000256" key="1">
    <source>
        <dbReference type="ARBA" id="ARBA00004141"/>
    </source>
</evidence>
<evidence type="ECO:0000256" key="5">
    <source>
        <dbReference type="ARBA" id="ARBA00023136"/>
    </source>
</evidence>
<reference evidence="8 9" key="1">
    <citation type="submission" date="2024-01" db="EMBL/GenBank/DDBJ databases">
        <authorList>
            <person name="Allen C."/>
            <person name="Tagirdzhanova G."/>
        </authorList>
    </citation>
    <scope>NUCLEOTIDE SEQUENCE [LARGE SCALE GENOMIC DNA]</scope>
</reference>
<sequence>MWVTECTKAHNRGKLVMMQGWLAIGGVCFATWLDFGFFYVKNSSVNWRFPIAFQAVFALIVLVLIMFLPESPRWLIIKEDYDAAEHALDRLYDMPEGSELIKSEVQLIRQSIALEQVGSSTNPFALTKNRHLQRTLTCISINILCQMTGVNIVTFYSNTIFQDILHYNGVESRVISGCMQIWQLVCAGIAILLIDRFGRRKLLVTCALGMAVGQAGLAALTKFATEGSAKAAGASLFFDFATLTFFPIGLFLLPLMYSAEIAPLRIRARVTAMSSASNWLFNFLLAEVTPVGFDNLGWKYYLVYMSISTFAAVFFYLMCPETKNRALEDIDEFFLRADTIWEPRKIAKTLPYDSGIVGALEEKIERAEHAETA</sequence>
<evidence type="ECO:0000256" key="3">
    <source>
        <dbReference type="ARBA" id="ARBA00022692"/>
    </source>
</evidence>
<keyword evidence="9" id="KW-1185">Reference proteome</keyword>
<dbReference type="PANTHER" id="PTHR48022:SF68">
    <property type="entry name" value="MAJOR FACILITATOR SUPERFAMILY (MFS) PROFILE DOMAIN-CONTAINING PROTEIN-RELATED"/>
    <property type="match status" value="1"/>
</dbReference>
<feature type="transmembrane region" description="Helical" evidence="6">
    <location>
        <begin position="298"/>
        <end position="317"/>
    </location>
</feature>
<dbReference type="Pfam" id="PF00083">
    <property type="entry name" value="Sugar_tr"/>
    <property type="match status" value="1"/>
</dbReference>
<dbReference type="InterPro" id="IPR036259">
    <property type="entry name" value="MFS_trans_sf"/>
</dbReference>
<feature type="transmembrane region" description="Helical" evidence="6">
    <location>
        <begin position="202"/>
        <end position="224"/>
    </location>
</feature>
<feature type="transmembrane region" description="Helical" evidence="6">
    <location>
        <begin position="236"/>
        <end position="256"/>
    </location>
</feature>
<name>A0ABP0BC28_9PEZI</name>
<comment type="caution">
    <text evidence="8">The sequence shown here is derived from an EMBL/GenBank/DDBJ whole genome shotgun (WGS) entry which is preliminary data.</text>
</comment>
<feature type="transmembrane region" description="Helical" evidence="6">
    <location>
        <begin position="51"/>
        <end position="68"/>
    </location>
</feature>
<comment type="similarity">
    <text evidence="2">Belongs to the major facilitator superfamily. Sugar transporter (TC 2.A.1.1) family.</text>
</comment>
<dbReference type="PROSITE" id="PS50850">
    <property type="entry name" value="MFS"/>
    <property type="match status" value="1"/>
</dbReference>
<feature type="transmembrane region" description="Helical" evidence="6">
    <location>
        <begin position="21"/>
        <end position="39"/>
    </location>
</feature>
<gene>
    <name evidence="8" type="ORF">SEUCBS140593_003111</name>
</gene>
<feature type="transmembrane region" description="Helical" evidence="6">
    <location>
        <begin position="174"/>
        <end position="195"/>
    </location>
</feature>
<keyword evidence="3 6" id="KW-0812">Transmembrane</keyword>
<feature type="transmembrane region" description="Helical" evidence="6">
    <location>
        <begin position="136"/>
        <end position="154"/>
    </location>
</feature>
<dbReference type="InterPro" id="IPR005829">
    <property type="entry name" value="Sugar_transporter_CS"/>
</dbReference>
<dbReference type="PROSITE" id="PS00216">
    <property type="entry name" value="SUGAR_TRANSPORT_1"/>
    <property type="match status" value="1"/>
</dbReference>
<dbReference type="EMBL" id="CAWUHD010000023">
    <property type="protein sequence ID" value="CAK7217162.1"/>
    <property type="molecule type" value="Genomic_DNA"/>
</dbReference>
<protein>
    <recommendedName>
        <fullName evidence="7">Major facilitator superfamily (MFS) profile domain-containing protein</fullName>
    </recommendedName>
</protein>
<dbReference type="InterPro" id="IPR050360">
    <property type="entry name" value="MFS_Sugar_Transporters"/>
</dbReference>
<accession>A0ABP0BC28</accession>
<evidence type="ECO:0000256" key="2">
    <source>
        <dbReference type="ARBA" id="ARBA00010992"/>
    </source>
</evidence>
<evidence type="ECO:0000313" key="9">
    <source>
        <dbReference type="Proteomes" id="UP001642482"/>
    </source>
</evidence>
<dbReference type="InterPro" id="IPR005828">
    <property type="entry name" value="MFS_sugar_transport-like"/>
</dbReference>
<evidence type="ECO:0000256" key="6">
    <source>
        <dbReference type="SAM" id="Phobius"/>
    </source>
</evidence>
<dbReference type="PANTHER" id="PTHR48022">
    <property type="entry name" value="PLASTIDIC GLUCOSE TRANSPORTER 4"/>
    <property type="match status" value="1"/>
</dbReference>
<organism evidence="8 9">
    <name type="scientific">Sporothrix eucalyptigena</name>
    <dbReference type="NCBI Taxonomy" id="1812306"/>
    <lineage>
        <taxon>Eukaryota</taxon>
        <taxon>Fungi</taxon>
        <taxon>Dikarya</taxon>
        <taxon>Ascomycota</taxon>
        <taxon>Pezizomycotina</taxon>
        <taxon>Sordariomycetes</taxon>
        <taxon>Sordariomycetidae</taxon>
        <taxon>Ophiostomatales</taxon>
        <taxon>Ophiostomataceae</taxon>
        <taxon>Sporothrix</taxon>
    </lineage>
</organism>
<comment type="subcellular location">
    <subcellularLocation>
        <location evidence="1">Membrane</location>
        <topology evidence="1">Multi-pass membrane protein</topology>
    </subcellularLocation>
</comment>
<dbReference type="Proteomes" id="UP001642482">
    <property type="component" value="Unassembled WGS sequence"/>
</dbReference>
<dbReference type="InterPro" id="IPR020846">
    <property type="entry name" value="MFS_dom"/>
</dbReference>
<dbReference type="SUPFAM" id="SSF103473">
    <property type="entry name" value="MFS general substrate transporter"/>
    <property type="match status" value="1"/>
</dbReference>